<evidence type="ECO:0000313" key="3">
    <source>
        <dbReference type="Proteomes" id="UP000332933"/>
    </source>
</evidence>
<keyword evidence="3" id="KW-1185">Reference proteome</keyword>
<organism evidence="2 3">
    <name type="scientific">Aphanomyces stellatus</name>
    <dbReference type="NCBI Taxonomy" id="120398"/>
    <lineage>
        <taxon>Eukaryota</taxon>
        <taxon>Sar</taxon>
        <taxon>Stramenopiles</taxon>
        <taxon>Oomycota</taxon>
        <taxon>Saprolegniomycetes</taxon>
        <taxon>Saprolegniales</taxon>
        <taxon>Verrucalvaceae</taxon>
        <taxon>Aphanomyces</taxon>
    </lineage>
</organism>
<reference evidence="1" key="2">
    <citation type="submission" date="2019-06" db="EMBL/GenBank/DDBJ databases">
        <title>Genomics analysis of Aphanomyces spp. identifies a new class of oomycete effector associated with host adaptation.</title>
        <authorList>
            <person name="Gaulin E."/>
        </authorList>
    </citation>
    <scope>NUCLEOTIDE SEQUENCE</scope>
    <source>
        <strain evidence="1">CBS 578.67</strain>
    </source>
</reference>
<evidence type="ECO:0000313" key="1">
    <source>
        <dbReference type="EMBL" id="KAF0697132.1"/>
    </source>
</evidence>
<accession>A0A485KVC4</accession>
<gene>
    <name evidence="2" type="primary">Aste57867_12126</name>
    <name evidence="1" type="ORF">As57867_012081</name>
    <name evidence="2" type="ORF">ASTE57867_12126</name>
</gene>
<proteinExistence type="predicted"/>
<dbReference type="EMBL" id="CAADRA010005362">
    <property type="protein sequence ID" value="VFT88980.1"/>
    <property type="molecule type" value="Genomic_DNA"/>
</dbReference>
<dbReference type="Proteomes" id="UP000332933">
    <property type="component" value="Unassembled WGS sequence"/>
</dbReference>
<name>A0A485KVC4_9STRA</name>
<evidence type="ECO:0000313" key="2">
    <source>
        <dbReference type="EMBL" id="VFT88980.1"/>
    </source>
</evidence>
<protein>
    <submittedName>
        <fullName evidence="2">Aste57867_12126 protein</fullName>
    </submittedName>
</protein>
<sequence>MPQPKNMKLTQPPKQTNFTSTKWGAGRWLALDKPQQALGVANNLVPRLVGAMVSRGPDAPYPAMALNDGRPSARHRFAIANQLVDMLVRTALRWELIESEIALASMRATDQMAVCDGAVRHAVDLQPDASLARLGFHDLTLAHGHELDYTTLWSMLQPVVVKKCLRSQTLTTGIALLFQVAQEAAQILQQTYRRWRQSIKNAITSYPLVEAELLVPRRPGLGPLGSAAAGRVHQHASNLRRFLVTHAPPRPVATPA</sequence>
<dbReference type="AlphaFoldDB" id="A0A485KVC4"/>
<reference evidence="2 3" key="1">
    <citation type="submission" date="2019-03" db="EMBL/GenBank/DDBJ databases">
        <authorList>
            <person name="Gaulin E."/>
            <person name="Dumas B."/>
        </authorList>
    </citation>
    <scope>NUCLEOTIDE SEQUENCE [LARGE SCALE GENOMIC DNA]</scope>
    <source>
        <strain evidence="2">CBS 568.67</strain>
    </source>
</reference>
<dbReference type="EMBL" id="VJMH01005341">
    <property type="protein sequence ID" value="KAF0697132.1"/>
    <property type="molecule type" value="Genomic_DNA"/>
</dbReference>